<comment type="caution">
    <text evidence="1">The sequence shown here is derived from an EMBL/GenBank/DDBJ whole genome shotgun (WGS) entry which is preliminary data.</text>
</comment>
<dbReference type="Proteomes" id="UP000790347">
    <property type="component" value="Unassembled WGS sequence"/>
</dbReference>
<protein>
    <submittedName>
        <fullName evidence="1">Uncharacterized protein</fullName>
    </submittedName>
</protein>
<evidence type="ECO:0000313" key="2">
    <source>
        <dbReference type="Proteomes" id="UP000790347"/>
    </source>
</evidence>
<sequence>MDKNETNFVMFTLSQKFSNQQQTNNNGIWVDIDSRQSSPTSSITSSSMVNAGYDHNTHLFLRHHHHHHQQHRRQRIIR</sequence>
<organism evidence="1 2">
    <name type="scientific">Dermatophagoides farinae</name>
    <name type="common">American house dust mite</name>
    <dbReference type="NCBI Taxonomy" id="6954"/>
    <lineage>
        <taxon>Eukaryota</taxon>
        <taxon>Metazoa</taxon>
        <taxon>Ecdysozoa</taxon>
        <taxon>Arthropoda</taxon>
        <taxon>Chelicerata</taxon>
        <taxon>Arachnida</taxon>
        <taxon>Acari</taxon>
        <taxon>Acariformes</taxon>
        <taxon>Sarcoptiformes</taxon>
        <taxon>Astigmata</taxon>
        <taxon>Psoroptidia</taxon>
        <taxon>Analgoidea</taxon>
        <taxon>Pyroglyphidae</taxon>
        <taxon>Dermatophagoidinae</taxon>
        <taxon>Dermatophagoides</taxon>
    </lineage>
</organism>
<evidence type="ECO:0000313" key="1">
    <source>
        <dbReference type="EMBL" id="KAH9511350.1"/>
    </source>
</evidence>
<name>A0A922HVV6_DERFA</name>
<proteinExistence type="predicted"/>
<reference evidence="1" key="1">
    <citation type="submission" date="2013-05" db="EMBL/GenBank/DDBJ databases">
        <authorList>
            <person name="Yim A.K.Y."/>
            <person name="Chan T.F."/>
            <person name="Ji K.M."/>
            <person name="Liu X.Y."/>
            <person name="Zhou J.W."/>
            <person name="Li R.Q."/>
            <person name="Yang K.Y."/>
            <person name="Li J."/>
            <person name="Li M."/>
            <person name="Law P.T.W."/>
            <person name="Wu Y.L."/>
            <person name="Cai Z.L."/>
            <person name="Qin H."/>
            <person name="Bao Y."/>
            <person name="Leung R.K.K."/>
            <person name="Ng P.K.S."/>
            <person name="Zou J."/>
            <person name="Zhong X.J."/>
            <person name="Ran P.X."/>
            <person name="Zhong N.S."/>
            <person name="Liu Z.G."/>
            <person name="Tsui S.K.W."/>
        </authorList>
    </citation>
    <scope>NUCLEOTIDE SEQUENCE</scope>
    <source>
        <strain evidence="1">Derf</strain>
        <tissue evidence="1">Whole organism</tissue>
    </source>
</reference>
<dbReference type="EMBL" id="ASGP02000004">
    <property type="protein sequence ID" value="KAH9511350.1"/>
    <property type="molecule type" value="Genomic_DNA"/>
</dbReference>
<keyword evidence="2" id="KW-1185">Reference proteome</keyword>
<accession>A0A922HVV6</accession>
<reference evidence="1" key="2">
    <citation type="journal article" date="2022" name="Res Sq">
        <title>Comparative Genomics Reveals Insights into the Divergent Evolution of Astigmatic Mites and Household Pest Adaptations.</title>
        <authorList>
            <person name="Xiong Q."/>
            <person name="Wan A.T.-Y."/>
            <person name="Liu X.-Y."/>
            <person name="Fung C.S.-H."/>
            <person name="Xiao X."/>
            <person name="Malainual N."/>
            <person name="Hou J."/>
            <person name="Wang L."/>
            <person name="Wang M."/>
            <person name="Yang K."/>
            <person name="Cui Y."/>
            <person name="Leung E."/>
            <person name="Nong W."/>
            <person name="Shin S.-K."/>
            <person name="Au S."/>
            <person name="Jeong K.Y."/>
            <person name="Chew F.T."/>
            <person name="Hui J."/>
            <person name="Leung T.F."/>
            <person name="Tungtrongchitr A."/>
            <person name="Zhong N."/>
            <person name="Liu Z."/>
            <person name="Tsui S."/>
        </authorList>
    </citation>
    <scope>NUCLEOTIDE SEQUENCE</scope>
    <source>
        <strain evidence="1">Derf</strain>
        <tissue evidence="1">Whole organism</tissue>
    </source>
</reference>
<dbReference type="AlphaFoldDB" id="A0A922HVV6"/>
<gene>
    <name evidence="1" type="ORF">DERF_009820</name>
</gene>